<feature type="region of interest" description="Disordered" evidence="13">
    <location>
        <begin position="360"/>
        <end position="409"/>
    </location>
</feature>
<dbReference type="Proteomes" id="UP001530293">
    <property type="component" value="Unassembled WGS sequence"/>
</dbReference>
<dbReference type="InterPro" id="IPR001841">
    <property type="entry name" value="Znf_RING"/>
</dbReference>
<keyword evidence="6" id="KW-0479">Metal-binding</keyword>
<keyword evidence="9" id="KW-0862">Zinc</keyword>
<keyword evidence="8" id="KW-0833">Ubl conjugation pathway</keyword>
<dbReference type="EC" id="2.3.2.27" evidence="3"/>
<feature type="compositionally biased region" description="Acidic residues" evidence="13">
    <location>
        <begin position="305"/>
        <end position="333"/>
    </location>
</feature>
<evidence type="ECO:0000256" key="10">
    <source>
        <dbReference type="ARBA" id="ARBA00022989"/>
    </source>
</evidence>
<dbReference type="GO" id="GO:0016020">
    <property type="term" value="C:membrane"/>
    <property type="evidence" value="ECO:0007669"/>
    <property type="project" value="UniProtKB-SubCell"/>
</dbReference>
<evidence type="ECO:0000256" key="2">
    <source>
        <dbReference type="ARBA" id="ARBA00004141"/>
    </source>
</evidence>
<evidence type="ECO:0000256" key="11">
    <source>
        <dbReference type="ARBA" id="ARBA00023136"/>
    </source>
</evidence>
<protein>
    <recommendedName>
        <fullName evidence="3">RING-type E3 ubiquitin transferase</fullName>
        <ecNumber evidence="3">2.3.2.27</ecNumber>
    </recommendedName>
</protein>
<evidence type="ECO:0000256" key="13">
    <source>
        <dbReference type="SAM" id="MobiDB-lite"/>
    </source>
</evidence>
<evidence type="ECO:0000313" key="15">
    <source>
        <dbReference type="EMBL" id="KAL3766285.1"/>
    </source>
</evidence>
<dbReference type="Pfam" id="PF13639">
    <property type="entry name" value="zf-RING_2"/>
    <property type="match status" value="1"/>
</dbReference>
<dbReference type="PROSITE" id="PS50089">
    <property type="entry name" value="ZF_RING_2"/>
    <property type="match status" value="1"/>
</dbReference>
<keyword evidence="11" id="KW-0472">Membrane</keyword>
<evidence type="ECO:0000256" key="9">
    <source>
        <dbReference type="ARBA" id="ARBA00022833"/>
    </source>
</evidence>
<proteinExistence type="predicted"/>
<evidence type="ECO:0000256" key="1">
    <source>
        <dbReference type="ARBA" id="ARBA00000900"/>
    </source>
</evidence>
<reference evidence="15 16" key="1">
    <citation type="submission" date="2024-10" db="EMBL/GenBank/DDBJ databases">
        <title>Updated reference genomes for cyclostephanoid diatoms.</title>
        <authorList>
            <person name="Roberts W.R."/>
            <person name="Alverson A.J."/>
        </authorList>
    </citation>
    <scope>NUCLEOTIDE SEQUENCE [LARGE SCALE GENOMIC DNA]</scope>
    <source>
        <strain evidence="15 16">AJA232-27</strain>
    </source>
</reference>
<comment type="subcellular location">
    <subcellularLocation>
        <location evidence="2">Membrane</location>
        <topology evidence="2">Multi-pass membrane protein</topology>
    </subcellularLocation>
</comment>
<dbReference type="SMART" id="SM00744">
    <property type="entry name" value="RINGv"/>
    <property type="match status" value="1"/>
</dbReference>
<dbReference type="SMART" id="SM00184">
    <property type="entry name" value="RING"/>
    <property type="match status" value="1"/>
</dbReference>
<evidence type="ECO:0000256" key="8">
    <source>
        <dbReference type="ARBA" id="ARBA00022786"/>
    </source>
</evidence>
<sequence>MSSNDGDRSGSDGGNDEATAANIVITASTAAALAAASASASEALAVTEQAVAEATAATMRANRDRNHSTIAAASAAVAAAAASLEATEAVTAAMAAATRASASRDINQGSGSMMSSNDGGPTDSDDAVTVASTIASAATAAAEEEETENALLEEFLDAHAIWTDHVDKMMELEKWLLSERQHPPSILPKATWDDGVHPMQYICESLARDEMKNKVKRNDIEEGEGMNGDDDRNEVVSGFKDDEEKLQFTDAAYNSTTVTTSSASASSFPSLEELSKVLFQPGMQFKGRISIPGLVGIGGGRFSAENDEHEENEDEDYDEDEDDEDYDEDEDEVTMEEMDAVMSNGMFIMGQDFQNFMQHASSENDQEEEKEEAEEEGEAEEEEEAEDENIMEEEVEEENNNDNSIDDDMVSSFASLDNRASTNRECTHNTQEGSGGNPYELTIMQLGSDPLGNSFILAKHSAYEDEQVVHIQTNIVYVNEHQSEGSASTRRLEISYEDGETVCKGHWNPIKFRLEGHVYQRAITNDGVFRTSDSATHVFTLYPCTFCCLRERKGKEEATVPLDEMQQDLLSMNTRAIVAHRLRIQGLHLEALRKFLKLSNSLSLGIRHETIVSRKSLVRQREVIKKIRRCHWVGLIERYFLRSEEICAEFRRRALLLNNLSFESTNDQLRCIEQWKDAKMDLAAAHAEWDEWTGQIKGLILFDDDGLAIGRWLGAQRRIHVNFESLESAYQRASTRLPRSDLAKYEIPSTVVREDLLGNTCIICQSPLLDEEDRVYELPCSHYFHKSCVQQWLHDNLSCPMCRFDLKSDEKKADR</sequence>
<dbReference type="PANTHER" id="PTHR45977">
    <property type="entry name" value="TARGET OF ERK KINASE MPK-1"/>
    <property type="match status" value="1"/>
</dbReference>
<evidence type="ECO:0000256" key="5">
    <source>
        <dbReference type="ARBA" id="ARBA00022692"/>
    </source>
</evidence>
<feature type="compositionally biased region" description="Low complexity" evidence="13">
    <location>
        <begin position="109"/>
        <end position="120"/>
    </location>
</feature>
<dbReference type="Gene3D" id="3.30.40.10">
    <property type="entry name" value="Zinc/RING finger domain, C3HC4 (zinc finger)"/>
    <property type="match status" value="1"/>
</dbReference>
<evidence type="ECO:0000256" key="3">
    <source>
        <dbReference type="ARBA" id="ARBA00012483"/>
    </source>
</evidence>
<dbReference type="InterPro" id="IPR013083">
    <property type="entry name" value="Znf_RING/FYVE/PHD"/>
</dbReference>
<evidence type="ECO:0000256" key="6">
    <source>
        <dbReference type="ARBA" id="ARBA00022723"/>
    </source>
</evidence>
<accession>A0ABD3MQL5</accession>
<evidence type="ECO:0000313" key="16">
    <source>
        <dbReference type="Proteomes" id="UP001530293"/>
    </source>
</evidence>
<feature type="domain" description="RING-type" evidence="14">
    <location>
        <begin position="761"/>
        <end position="803"/>
    </location>
</feature>
<dbReference type="GO" id="GO:0008270">
    <property type="term" value="F:zinc ion binding"/>
    <property type="evidence" value="ECO:0007669"/>
    <property type="project" value="UniProtKB-KW"/>
</dbReference>
<dbReference type="EMBL" id="JALLBG020000087">
    <property type="protein sequence ID" value="KAL3766285.1"/>
    <property type="molecule type" value="Genomic_DNA"/>
</dbReference>
<keyword evidence="4" id="KW-0808">Transferase</keyword>
<evidence type="ECO:0000256" key="7">
    <source>
        <dbReference type="ARBA" id="ARBA00022771"/>
    </source>
</evidence>
<organism evidence="15 16">
    <name type="scientific">Discostella pseudostelligera</name>
    <dbReference type="NCBI Taxonomy" id="259834"/>
    <lineage>
        <taxon>Eukaryota</taxon>
        <taxon>Sar</taxon>
        <taxon>Stramenopiles</taxon>
        <taxon>Ochrophyta</taxon>
        <taxon>Bacillariophyta</taxon>
        <taxon>Coscinodiscophyceae</taxon>
        <taxon>Thalassiosirophycidae</taxon>
        <taxon>Stephanodiscales</taxon>
        <taxon>Stephanodiscaceae</taxon>
        <taxon>Discostella</taxon>
    </lineage>
</organism>
<keyword evidence="5" id="KW-0812">Transmembrane</keyword>
<keyword evidence="16" id="KW-1185">Reference proteome</keyword>
<dbReference type="AlphaFoldDB" id="A0ABD3MQL5"/>
<feature type="compositionally biased region" description="Acidic residues" evidence="13">
    <location>
        <begin position="364"/>
        <end position="409"/>
    </location>
</feature>
<name>A0ABD3MQL5_9STRA</name>
<keyword evidence="10" id="KW-1133">Transmembrane helix</keyword>
<comment type="caution">
    <text evidence="15">The sequence shown here is derived from an EMBL/GenBank/DDBJ whole genome shotgun (WGS) entry which is preliminary data.</text>
</comment>
<feature type="region of interest" description="Disordered" evidence="13">
    <location>
        <begin position="100"/>
        <end position="125"/>
    </location>
</feature>
<dbReference type="CDD" id="cd16448">
    <property type="entry name" value="RING-H2"/>
    <property type="match status" value="1"/>
</dbReference>
<gene>
    <name evidence="15" type="ORF">ACHAWU_005677</name>
</gene>
<evidence type="ECO:0000259" key="14">
    <source>
        <dbReference type="PROSITE" id="PS50089"/>
    </source>
</evidence>
<dbReference type="SUPFAM" id="SSF57850">
    <property type="entry name" value="RING/U-box"/>
    <property type="match status" value="1"/>
</dbReference>
<dbReference type="InterPro" id="IPR011016">
    <property type="entry name" value="Znf_RING-CH"/>
</dbReference>
<evidence type="ECO:0000256" key="4">
    <source>
        <dbReference type="ARBA" id="ARBA00022679"/>
    </source>
</evidence>
<keyword evidence="7 12" id="KW-0863">Zinc-finger</keyword>
<evidence type="ECO:0000256" key="12">
    <source>
        <dbReference type="PROSITE-ProRule" id="PRU00175"/>
    </source>
</evidence>
<comment type="catalytic activity">
    <reaction evidence="1">
        <text>S-ubiquitinyl-[E2 ubiquitin-conjugating enzyme]-L-cysteine + [acceptor protein]-L-lysine = [E2 ubiquitin-conjugating enzyme]-L-cysteine + N(6)-ubiquitinyl-[acceptor protein]-L-lysine.</text>
        <dbReference type="EC" id="2.3.2.27"/>
    </reaction>
</comment>
<dbReference type="PANTHER" id="PTHR45977:SF4">
    <property type="entry name" value="RING-TYPE DOMAIN-CONTAINING PROTEIN"/>
    <property type="match status" value="1"/>
</dbReference>
<feature type="region of interest" description="Disordered" evidence="13">
    <location>
        <begin position="300"/>
        <end position="333"/>
    </location>
</feature>
<dbReference type="GO" id="GO:0061630">
    <property type="term" value="F:ubiquitin protein ligase activity"/>
    <property type="evidence" value="ECO:0007669"/>
    <property type="project" value="UniProtKB-EC"/>
</dbReference>